<sequence>MKITSVKAIAVNIPFKTPYKWSVGAYTGITRVIIEVHTDEGISGYGESPSWESEEEINTFMAQRLIGMDPLDMEGCERACVPEMRVLANTDGNTPLKSFGGIEMALWDIKGKYFRLPLYMLLGGAARKKIPMCEYFSYRMLNKGGTDGGEATPLDVAKYCARMREEHGSTFFEGKCYTGDVKAEIKMVEEIRSALGEDAMIRLDGNMAWSMSSARELLKGLEPYNIRNFEDPVASFWDMKKLRMHSAIPFSTHNPDPALAFHLGVPDSFVVNLTVLGGLRKTLGFIHTCENLGLNVWCYSGDTGLATAGYLHVKAAVNHMHEPSQSLFRFMEFDIIEEGPFSPKNNFLDVPEGHGLGVNIHKKNLEYGHKLYKENGPMDQFYNEADPKKFIRLPIN</sequence>
<dbReference type="SMART" id="SM00922">
    <property type="entry name" value="MR_MLE"/>
    <property type="match status" value="1"/>
</dbReference>
<dbReference type="Pfam" id="PF02746">
    <property type="entry name" value="MR_MLE_N"/>
    <property type="match status" value="1"/>
</dbReference>
<dbReference type="InterPro" id="IPR013342">
    <property type="entry name" value="Mandelate_racemase_C"/>
</dbReference>
<comment type="catalytic activity">
    <reaction evidence="1">
        <text>D-glucarate = 5-dehydro-4-deoxy-D-glucarate + H2O</text>
        <dbReference type="Rhea" id="RHEA:14573"/>
        <dbReference type="ChEBI" id="CHEBI:15377"/>
        <dbReference type="ChEBI" id="CHEBI:30612"/>
        <dbReference type="ChEBI" id="CHEBI:42819"/>
        <dbReference type="EC" id="4.2.1.40"/>
    </reaction>
</comment>
<dbReference type="InterPro" id="IPR034593">
    <property type="entry name" value="DgoD-like"/>
</dbReference>
<dbReference type="AlphaFoldDB" id="A0A1H0R6U5"/>
<gene>
    <name evidence="5" type="ORF">SAMN05660330_02194</name>
</gene>
<name>A0A1H0R6U5_9BACT</name>
<dbReference type="InterPro" id="IPR036849">
    <property type="entry name" value="Enolase-like_C_sf"/>
</dbReference>
<dbReference type="Gene3D" id="3.30.390.10">
    <property type="entry name" value="Enolase-like, N-terminal domain"/>
    <property type="match status" value="1"/>
</dbReference>
<keyword evidence="6" id="KW-1185">Reference proteome</keyword>
<dbReference type="SUPFAM" id="SSF51604">
    <property type="entry name" value="Enolase C-terminal domain-like"/>
    <property type="match status" value="1"/>
</dbReference>
<evidence type="ECO:0000256" key="2">
    <source>
        <dbReference type="ARBA" id="ARBA00005183"/>
    </source>
</evidence>
<dbReference type="InterPro" id="IPR013341">
    <property type="entry name" value="Mandelate_racemase_N_dom"/>
</dbReference>
<dbReference type="SUPFAM" id="SSF54826">
    <property type="entry name" value="Enolase N-terminal domain-like"/>
    <property type="match status" value="1"/>
</dbReference>
<dbReference type="PANTHER" id="PTHR48080">
    <property type="entry name" value="D-GALACTONATE DEHYDRATASE-RELATED"/>
    <property type="match status" value="1"/>
</dbReference>
<dbReference type="InterPro" id="IPR029065">
    <property type="entry name" value="Enolase_C-like"/>
</dbReference>
<dbReference type="InterPro" id="IPR029017">
    <property type="entry name" value="Enolase-like_N"/>
</dbReference>
<dbReference type="STRING" id="91360.SAMN05660330_02194"/>
<dbReference type="GO" id="GO:0008872">
    <property type="term" value="F:glucarate dehydratase activity"/>
    <property type="evidence" value="ECO:0007669"/>
    <property type="project" value="UniProtKB-EC"/>
</dbReference>
<dbReference type="EC" id="4.2.1.40" evidence="3"/>
<feature type="domain" description="Mandelate racemase/muconate lactonizing enzyme C-terminal" evidence="4">
    <location>
        <begin position="153"/>
        <end position="249"/>
    </location>
</feature>
<dbReference type="EMBL" id="FNJI01000014">
    <property type="protein sequence ID" value="SDP25150.1"/>
    <property type="molecule type" value="Genomic_DNA"/>
</dbReference>
<organism evidence="5 6">
    <name type="scientific">Desulforhopalus singaporensis</name>
    <dbReference type="NCBI Taxonomy" id="91360"/>
    <lineage>
        <taxon>Bacteria</taxon>
        <taxon>Pseudomonadati</taxon>
        <taxon>Thermodesulfobacteriota</taxon>
        <taxon>Desulfobulbia</taxon>
        <taxon>Desulfobulbales</taxon>
        <taxon>Desulfocapsaceae</taxon>
        <taxon>Desulforhopalus</taxon>
    </lineage>
</organism>
<evidence type="ECO:0000313" key="5">
    <source>
        <dbReference type="EMBL" id="SDP25150.1"/>
    </source>
</evidence>
<dbReference type="OrthoDB" id="9775391at2"/>
<accession>A0A1H0R6U5</accession>
<evidence type="ECO:0000256" key="1">
    <source>
        <dbReference type="ARBA" id="ARBA00001426"/>
    </source>
</evidence>
<dbReference type="RefSeq" id="WP_092222728.1">
    <property type="nucleotide sequence ID" value="NZ_FNJI01000014.1"/>
</dbReference>
<evidence type="ECO:0000256" key="3">
    <source>
        <dbReference type="ARBA" id="ARBA00011973"/>
    </source>
</evidence>
<reference evidence="5 6" key="1">
    <citation type="submission" date="2016-10" db="EMBL/GenBank/DDBJ databases">
        <authorList>
            <person name="de Groot N.N."/>
        </authorList>
    </citation>
    <scope>NUCLEOTIDE SEQUENCE [LARGE SCALE GENOMIC DNA]</scope>
    <source>
        <strain evidence="5 6">DSM 12130</strain>
    </source>
</reference>
<protein>
    <recommendedName>
        <fullName evidence="3">glucarate dehydratase</fullName>
        <ecNumber evidence="3">4.2.1.40</ecNumber>
    </recommendedName>
</protein>
<dbReference type="Gene3D" id="3.20.20.120">
    <property type="entry name" value="Enolase-like C-terminal domain"/>
    <property type="match status" value="1"/>
</dbReference>
<evidence type="ECO:0000259" key="4">
    <source>
        <dbReference type="SMART" id="SM00922"/>
    </source>
</evidence>
<comment type="pathway">
    <text evidence="2">Carbohydrate acid metabolism; D-glucarate degradation; 2,5-dioxopentanoate from D-glucarate: step 1/2.</text>
</comment>
<dbReference type="PANTHER" id="PTHR48080:SF4">
    <property type="entry name" value="GLUCARATE DEHYDRATASE"/>
    <property type="match status" value="1"/>
</dbReference>
<dbReference type="Proteomes" id="UP000199073">
    <property type="component" value="Unassembled WGS sequence"/>
</dbReference>
<proteinExistence type="predicted"/>
<dbReference type="Pfam" id="PF13378">
    <property type="entry name" value="MR_MLE_C"/>
    <property type="match status" value="1"/>
</dbReference>
<evidence type="ECO:0000313" key="6">
    <source>
        <dbReference type="Proteomes" id="UP000199073"/>
    </source>
</evidence>